<feature type="transmembrane region" description="Helical" evidence="1">
    <location>
        <begin position="7"/>
        <end position="26"/>
    </location>
</feature>
<proteinExistence type="predicted"/>
<organism evidence="2 3">
    <name type="scientific">Candidatus Yanofskybacteria bacterium RIFCSPHIGHO2_02_FULL_43_22</name>
    <dbReference type="NCBI Taxonomy" id="1802681"/>
    <lineage>
        <taxon>Bacteria</taxon>
        <taxon>Candidatus Yanofskyibacteriota</taxon>
    </lineage>
</organism>
<gene>
    <name evidence="2" type="ORF">A3J47_03790</name>
</gene>
<keyword evidence="1" id="KW-1133">Transmembrane helix</keyword>
<sequence length="229" mass="26723">MNWIKQNWIKVVLGTLILGTGVFYLHNDYDNESALLSQNLTDKKVDDIDVSRYLQVMPIQPGTWWVYEGKRIFVEVNDTKAQETIAQKITEISDIKKEGNNLRVFTKTSYKNDPDFNEVEDSFLISESGYAFDESNLAYFPLVKGQRLTADYPERTDGYYDYYVTDVSVKNILGQQRKCYDISYYALPDESLETFCEGVGYVRDSYEHHGTPNEWDYKLIRIEYPALKK</sequence>
<dbReference type="EMBL" id="MGJV01000035">
    <property type="protein sequence ID" value="OGN13825.1"/>
    <property type="molecule type" value="Genomic_DNA"/>
</dbReference>
<dbReference type="AlphaFoldDB" id="A0A1F8FL30"/>
<keyword evidence="1" id="KW-0812">Transmembrane</keyword>
<keyword evidence="1" id="KW-0472">Membrane</keyword>
<reference evidence="2 3" key="1">
    <citation type="journal article" date="2016" name="Nat. Commun.">
        <title>Thousands of microbial genomes shed light on interconnected biogeochemical processes in an aquifer system.</title>
        <authorList>
            <person name="Anantharaman K."/>
            <person name="Brown C.T."/>
            <person name="Hug L.A."/>
            <person name="Sharon I."/>
            <person name="Castelle C.J."/>
            <person name="Probst A.J."/>
            <person name="Thomas B.C."/>
            <person name="Singh A."/>
            <person name="Wilkins M.J."/>
            <person name="Karaoz U."/>
            <person name="Brodie E.L."/>
            <person name="Williams K.H."/>
            <person name="Hubbard S.S."/>
            <person name="Banfield J.F."/>
        </authorList>
    </citation>
    <scope>NUCLEOTIDE SEQUENCE [LARGE SCALE GENOMIC DNA]</scope>
</reference>
<comment type="caution">
    <text evidence="2">The sequence shown here is derived from an EMBL/GenBank/DDBJ whole genome shotgun (WGS) entry which is preliminary data.</text>
</comment>
<dbReference type="Proteomes" id="UP000176581">
    <property type="component" value="Unassembled WGS sequence"/>
</dbReference>
<evidence type="ECO:0000313" key="3">
    <source>
        <dbReference type="Proteomes" id="UP000176581"/>
    </source>
</evidence>
<protein>
    <submittedName>
        <fullName evidence="2">Uncharacterized protein</fullName>
    </submittedName>
</protein>
<name>A0A1F8FL30_9BACT</name>
<accession>A0A1F8FL30</accession>
<evidence type="ECO:0000256" key="1">
    <source>
        <dbReference type="SAM" id="Phobius"/>
    </source>
</evidence>
<evidence type="ECO:0000313" key="2">
    <source>
        <dbReference type="EMBL" id="OGN13825.1"/>
    </source>
</evidence>